<evidence type="ECO:0000256" key="3">
    <source>
        <dbReference type="ARBA" id="ARBA00023002"/>
    </source>
</evidence>
<accession>A0A7Z8CY08</accession>
<keyword evidence="3" id="KW-0560">Oxidoreductase</keyword>
<dbReference type="AlphaFoldDB" id="A0A7Z8CY08"/>
<dbReference type="Gene3D" id="3.20.20.100">
    <property type="entry name" value="NADP-dependent oxidoreductase domain"/>
    <property type="match status" value="1"/>
</dbReference>
<dbReference type="PANTHER" id="PTHR43827:SF3">
    <property type="entry name" value="NADP-DEPENDENT OXIDOREDUCTASE DOMAIN-CONTAINING PROTEIN"/>
    <property type="match status" value="1"/>
</dbReference>
<proteinExistence type="inferred from homology"/>
<organism evidence="8 9">
    <name type="scientific">Carnobacterium divergens</name>
    <name type="common">Lactobacillus divergens</name>
    <dbReference type="NCBI Taxonomy" id="2748"/>
    <lineage>
        <taxon>Bacteria</taxon>
        <taxon>Bacillati</taxon>
        <taxon>Bacillota</taxon>
        <taxon>Bacilli</taxon>
        <taxon>Lactobacillales</taxon>
        <taxon>Carnobacteriaceae</taxon>
        <taxon>Carnobacterium</taxon>
    </lineage>
</organism>
<evidence type="ECO:0000256" key="6">
    <source>
        <dbReference type="PIRSR" id="PIRSR000097-3"/>
    </source>
</evidence>
<dbReference type="FunFam" id="3.20.20.100:FF:000015">
    <property type="entry name" value="Oxidoreductase, aldo/keto reductase family"/>
    <property type="match status" value="1"/>
</dbReference>
<dbReference type="InterPro" id="IPR018170">
    <property type="entry name" value="Aldo/ket_reductase_CS"/>
</dbReference>
<feature type="domain" description="NADP-dependent oxidoreductase" evidence="7">
    <location>
        <begin position="29"/>
        <end position="262"/>
    </location>
</feature>
<dbReference type="PRINTS" id="PR00069">
    <property type="entry name" value="ALDKETRDTASE"/>
</dbReference>
<feature type="site" description="Lowers pKa of active site Tyr" evidence="6">
    <location>
        <position position="79"/>
    </location>
</feature>
<dbReference type="Pfam" id="PF00248">
    <property type="entry name" value="Aldo_ket_red"/>
    <property type="match status" value="1"/>
</dbReference>
<feature type="active site" description="Proton donor" evidence="4">
    <location>
        <position position="54"/>
    </location>
</feature>
<feature type="binding site" evidence="5">
    <location>
        <position position="112"/>
    </location>
    <ligand>
        <name>substrate</name>
    </ligand>
</feature>
<dbReference type="PROSITE" id="PS00063">
    <property type="entry name" value="ALDOKETO_REDUCTASE_3"/>
    <property type="match status" value="1"/>
</dbReference>
<gene>
    <name evidence="8" type="ORF">CKN69_08495</name>
</gene>
<dbReference type="PROSITE" id="PS00798">
    <property type="entry name" value="ALDOKETO_REDUCTASE_1"/>
    <property type="match status" value="1"/>
</dbReference>
<evidence type="ECO:0000259" key="7">
    <source>
        <dbReference type="Pfam" id="PF00248"/>
    </source>
</evidence>
<dbReference type="RefSeq" id="WP_135026148.1">
    <property type="nucleotide sequence ID" value="NZ_JBFUWK010000004.1"/>
</dbReference>
<dbReference type="InterPro" id="IPR036812">
    <property type="entry name" value="NAD(P)_OxRdtase_dom_sf"/>
</dbReference>
<evidence type="ECO:0000256" key="4">
    <source>
        <dbReference type="PIRSR" id="PIRSR000097-1"/>
    </source>
</evidence>
<dbReference type="PIRSF" id="PIRSF000097">
    <property type="entry name" value="AKR"/>
    <property type="match status" value="1"/>
</dbReference>
<dbReference type="SUPFAM" id="SSF51430">
    <property type="entry name" value="NAD(P)-linked oxidoreductase"/>
    <property type="match status" value="1"/>
</dbReference>
<sequence length="286" mass="32506">MEKALTQSVILANGVKIPQLGLGVFLVKEENELIQAVMTAVLDGYRHVDTAMIYGNEQYVGEALKGLEISREEIFITSKVWNYDHGYEETKAAFQASIDRLGVDYLDLYLIHWASPHYIETWKAMEELYNEGKIKAIGVSNFQIHHLEDLMAHSTITPMINQIETHPEFPQNELHDFMKQHGIVHEAWGPLGQGKNDLLNNPVLVKLGEKYNKTAAQIILRWHLERGVVVIPKSVTPHRIRENAAIFDFSLTKEDMAEIATLNTGTRYAKDPDDEAFLLESSIRPN</sequence>
<dbReference type="InterPro" id="IPR020471">
    <property type="entry name" value="AKR"/>
</dbReference>
<dbReference type="PROSITE" id="PS00062">
    <property type="entry name" value="ALDOKETO_REDUCTASE_2"/>
    <property type="match status" value="1"/>
</dbReference>
<evidence type="ECO:0000313" key="9">
    <source>
        <dbReference type="Proteomes" id="UP000297938"/>
    </source>
</evidence>
<comment type="similarity">
    <text evidence="1">Belongs to the aldo/keto reductase family.</text>
</comment>
<evidence type="ECO:0000313" key="8">
    <source>
        <dbReference type="EMBL" id="TFJ25766.1"/>
    </source>
</evidence>
<name>A0A7Z8CY08_CARDV</name>
<dbReference type="GO" id="GO:0016616">
    <property type="term" value="F:oxidoreductase activity, acting on the CH-OH group of donors, NAD or NADP as acceptor"/>
    <property type="evidence" value="ECO:0007669"/>
    <property type="project" value="UniProtKB-ARBA"/>
</dbReference>
<reference evidence="8 9" key="1">
    <citation type="journal article" date="2018" name="Int. J. Food Microbiol.">
        <title>Growth of Carnobacterium spp. isolated from chilled vacuum-packaged meat under relevant acidic conditions.</title>
        <authorList>
            <person name="Zhang P."/>
            <person name="Badoni M."/>
            <person name="Ganzle M."/>
            <person name="Yang X."/>
        </authorList>
    </citation>
    <scope>NUCLEOTIDE SEQUENCE [LARGE SCALE GENOMIC DNA]</scope>
    <source>
        <strain evidence="8 9">B2</strain>
    </source>
</reference>
<dbReference type="PANTHER" id="PTHR43827">
    <property type="entry name" value="2,5-DIKETO-D-GLUCONIC ACID REDUCTASE"/>
    <property type="match status" value="1"/>
</dbReference>
<protein>
    <submittedName>
        <fullName evidence="8">Aldo/keto reductase</fullName>
    </submittedName>
</protein>
<evidence type="ECO:0000256" key="1">
    <source>
        <dbReference type="ARBA" id="ARBA00007905"/>
    </source>
</evidence>
<evidence type="ECO:0000256" key="5">
    <source>
        <dbReference type="PIRSR" id="PIRSR000097-2"/>
    </source>
</evidence>
<dbReference type="Proteomes" id="UP000297938">
    <property type="component" value="Unassembled WGS sequence"/>
</dbReference>
<comment type="caution">
    <text evidence="8">The sequence shown here is derived from an EMBL/GenBank/DDBJ whole genome shotgun (WGS) entry which is preliminary data.</text>
</comment>
<keyword evidence="2" id="KW-0521">NADP</keyword>
<dbReference type="EMBL" id="NRPP01000014">
    <property type="protein sequence ID" value="TFJ25766.1"/>
    <property type="molecule type" value="Genomic_DNA"/>
</dbReference>
<evidence type="ECO:0000256" key="2">
    <source>
        <dbReference type="ARBA" id="ARBA00022857"/>
    </source>
</evidence>
<dbReference type="InterPro" id="IPR023210">
    <property type="entry name" value="NADP_OxRdtase_dom"/>
</dbReference>